<sequence length="509" mass="57312">MAPDRSRPNVLWVMTDQHRADLTDPDGYGPTVMPTLTGLAARGTSFERAHTSAPACVPARVSLLTGRYPSAHQVRQNSNDREAFFGEDLIDVFDRAGYETFFHGKPHMHRKADAVDHFSGPYMHTNGPERDPVHAQFDQWLGELDHSVAEEATPYPVEAQLPHRIVDDALAEIHAARPDGPSEVPFFCWVSFPEPHNPYQAPEPYWSMFTELAEGHQRHAGPEVVDQLSWRYRWLRELIESKRPGYDEHWRRYLSTYLGMLRMVDDQIARLLDGLGPHLDNTIVVFLADHGDYVGEYGLQRKGAGLPEVLTRIPLVMAGPGVPVGQVRQECVSIVDVMPTICGLIDQELPIGVQGRDLTPLFDDSRDPGEEFTTGYVELGYGGLEYGADARPELHFPYEGRTFDELNSVTQSGQERSVQRGSMKLVMDQAGTTWLYDLDRDPAEVTNLADDPEHAATLAELTQWLARWMMRLGDDLPVGRYTPRIAAHNWRWAEPPSSDDTGHRSGTRK</sequence>
<dbReference type="GO" id="GO:0008484">
    <property type="term" value="F:sulfuric ester hydrolase activity"/>
    <property type="evidence" value="ECO:0007669"/>
    <property type="project" value="TreeGrafter"/>
</dbReference>
<dbReference type="InterPro" id="IPR017850">
    <property type="entry name" value="Alkaline_phosphatase_core_sf"/>
</dbReference>
<evidence type="ECO:0000259" key="3">
    <source>
        <dbReference type="Pfam" id="PF00884"/>
    </source>
</evidence>
<evidence type="ECO:0000256" key="1">
    <source>
        <dbReference type="ARBA" id="ARBA00022723"/>
    </source>
</evidence>
<dbReference type="SUPFAM" id="SSF53649">
    <property type="entry name" value="Alkaline phosphatase-like"/>
    <property type="match status" value="1"/>
</dbReference>
<protein>
    <submittedName>
        <fullName evidence="4">Sulfatase-like hydrolase/transferase</fullName>
    </submittedName>
</protein>
<evidence type="ECO:0000256" key="2">
    <source>
        <dbReference type="ARBA" id="ARBA00022801"/>
    </source>
</evidence>
<gene>
    <name evidence="4" type="ORF">IAA98_10470</name>
</gene>
<feature type="domain" description="Sulfatase N-terminal" evidence="3">
    <location>
        <begin position="8"/>
        <end position="345"/>
    </location>
</feature>
<dbReference type="Gene3D" id="3.40.720.10">
    <property type="entry name" value="Alkaline Phosphatase, subunit A"/>
    <property type="match status" value="1"/>
</dbReference>
<evidence type="ECO:0000313" key="5">
    <source>
        <dbReference type="Proteomes" id="UP000886842"/>
    </source>
</evidence>
<evidence type="ECO:0000313" key="4">
    <source>
        <dbReference type="EMBL" id="HIT75999.1"/>
    </source>
</evidence>
<dbReference type="PANTHER" id="PTHR45953:SF1">
    <property type="entry name" value="IDURONATE 2-SULFATASE"/>
    <property type="match status" value="1"/>
</dbReference>
<dbReference type="InterPro" id="IPR000917">
    <property type="entry name" value="Sulfatase_N"/>
</dbReference>
<dbReference type="Pfam" id="PF00884">
    <property type="entry name" value="Sulfatase"/>
    <property type="match status" value="1"/>
</dbReference>
<organism evidence="4 5">
    <name type="scientific">Candidatus Avipropionibacterium avicola</name>
    <dbReference type="NCBI Taxonomy" id="2840701"/>
    <lineage>
        <taxon>Bacteria</taxon>
        <taxon>Bacillati</taxon>
        <taxon>Actinomycetota</taxon>
        <taxon>Actinomycetes</taxon>
        <taxon>Propionibacteriales</taxon>
        <taxon>Propionibacteriaceae</taxon>
        <taxon>Propionibacteriaceae incertae sedis</taxon>
        <taxon>Candidatus Avipropionibacterium</taxon>
    </lineage>
</organism>
<accession>A0A9D1GYV1</accession>
<dbReference type="PANTHER" id="PTHR45953">
    <property type="entry name" value="IDURONATE 2-SULFATASE"/>
    <property type="match status" value="1"/>
</dbReference>
<dbReference type="EMBL" id="DVLP01000310">
    <property type="protein sequence ID" value="HIT75999.1"/>
    <property type="molecule type" value="Genomic_DNA"/>
</dbReference>
<dbReference type="Proteomes" id="UP000886842">
    <property type="component" value="Unassembled WGS sequence"/>
</dbReference>
<comment type="caution">
    <text evidence="4">The sequence shown here is derived from an EMBL/GenBank/DDBJ whole genome shotgun (WGS) entry which is preliminary data.</text>
</comment>
<keyword evidence="1" id="KW-0479">Metal-binding</keyword>
<keyword evidence="2 4" id="KW-0378">Hydrolase</keyword>
<dbReference type="GO" id="GO:0046872">
    <property type="term" value="F:metal ion binding"/>
    <property type="evidence" value="ECO:0007669"/>
    <property type="project" value="UniProtKB-KW"/>
</dbReference>
<reference evidence="4" key="1">
    <citation type="submission" date="2020-10" db="EMBL/GenBank/DDBJ databases">
        <authorList>
            <person name="Gilroy R."/>
        </authorList>
    </citation>
    <scope>NUCLEOTIDE SEQUENCE</scope>
    <source>
        <strain evidence="4">ChiGjej1B1-24693</strain>
    </source>
</reference>
<proteinExistence type="predicted"/>
<dbReference type="GO" id="GO:0005737">
    <property type="term" value="C:cytoplasm"/>
    <property type="evidence" value="ECO:0007669"/>
    <property type="project" value="TreeGrafter"/>
</dbReference>
<reference evidence="4" key="2">
    <citation type="journal article" date="2021" name="PeerJ">
        <title>Extensive microbial diversity within the chicken gut microbiome revealed by metagenomics and culture.</title>
        <authorList>
            <person name="Gilroy R."/>
            <person name="Ravi A."/>
            <person name="Getino M."/>
            <person name="Pursley I."/>
            <person name="Horton D.L."/>
            <person name="Alikhan N.F."/>
            <person name="Baker D."/>
            <person name="Gharbi K."/>
            <person name="Hall N."/>
            <person name="Watson M."/>
            <person name="Adriaenssens E.M."/>
            <person name="Foster-Nyarko E."/>
            <person name="Jarju S."/>
            <person name="Secka A."/>
            <person name="Antonio M."/>
            <person name="Oren A."/>
            <person name="Chaudhuri R.R."/>
            <person name="La Ragione R."/>
            <person name="Hildebrand F."/>
            <person name="Pallen M.J."/>
        </authorList>
    </citation>
    <scope>NUCLEOTIDE SEQUENCE</scope>
    <source>
        <strain evidence="4">ChiGjej1B1-24693</strain>
    </source>
</reference>
<dbReference type="AlphaFoldDB" id="A0A9D1GYV1"/>
<name>A0A9D1GYV1_9ACTN</name>